<gene>
    <name evidence="1" type="ORF">LTR84_000950</name>
</gene>
<sequence length="296" mass="33491">MASDSNLTIATIEDFSSVDMARLSLKGTPCYNSESQIRGEEHPQEEQADQIPPIFSLPRELIGNIQSYLQYYDLKSLRSVSKAGSEAILPEDIKKSRLELRAKLWAAEKAKFAEVQSNEGPFDKWGGRWYSTQRKYNGSKGGYFGIYDLLPFTCYSCFEQLSISHFSDSQSLGRRAYGHEDARMRFCTTCAIEKSIWRPGERVRISHKLRIFCKGCKTLQKGDPDYRKFGFCSKKCQDETNGLWQSATELDPFLNRAARCLACWITDHTVRPVEGGLRTLCPECGAKEGLVLSSPT</sequence>
<dbReference type="GeneID" id="89969172"/>
<evidence type="ECO:0008006" key="3">
    <source>
        <dbReference type="Google" id="ProtNLM"/>
    </source>
</evidence>
<name>A0AAV9NS13_9EURO</name>
<keyword evidence="2" id="KW-1185">Reference proteome</keyword>
<dbReference type="EMBL" id="JAVRRD010000001">
    <property type="protein sequence ID" value="KAK5065114.1"/>
    <property type="molecule type" value="Genomic_DNA"/>
</dbReference>
<protein>
    <recommendedName>
        <fullName evidence="3">F-box domain-containing protein</fullName>
    </recommendedName>
</protein>
<dbReference type="InterPro" id="IPR036047">
    <property type="entry name" value="F-box-like_dom_sf"/>
</dbReference>
<dbReference type="Proteomes" id="UP001358417">
    <property type="component" value="Unassembled WGS sequence"/>
</dbReference>
<evidence type="ECO:0000313" key="1">
    <source>
        <dbReference type="EMBL" id="KAK5065114.1"/>
    </source>
</evidence>
<comment type="caution">
    <text evidence="1">The sequence shown here is derived from an EMBL/GenBank/DDBJ whole genome shotgun (WGS) entry which is preliminary data.</text>
</comment>
<reference evidence="1 2" key="1">
    <citation type="submission" date="2023-08" db="EMBL/GenBank/DDBJ databases">
        <title>Black Yeasts Isolated from many extreme environments.</title>
        <authorList>
            <person name="Coleine C."/>
            <person name="Stajich J.E."/>
            <person name="Selbmann L."/>
        </authorList>
    </citation>
    <scope>NUCLEOTIDE SEQUENCE [LARGE SCALE GENOMIC DNA]</scope>
    <source>
        <strain evidence="1 2">CCFEE 5792</strain>
    </source>
</reference>
<accession>A0AAV9NS13</accession>
<dbReference type="RefSeq" id="XP_064712438.1">
    <property type="nucleotide sequence ID" value="XM_064844578.1"/>
</dbReference>
<proteinExistence type="predicted"/>
<evidence type="ECO:0000313" key="2">
    <source>
        <dbReference type="Proteomes" id="UP001358417"/>
    </source>
</evidence>
<dbReference type="SUPFAM" id="SSF81383">
    <property type="entry name" value="F-box domain"/>
    <property type="match status" value="1"/>
</dbReference>
<organism evidence="1 2">
    <name type="scientific">Exophiala bonariae</name>
    <dbReference type="NCBI Taxonomy" id="1690606"/>
    <lineage>
        <taxon>Eukaryota</taxon>
        <taxon>Fungi</taxon>
        <taxon>Dikarya</taxon>
        <taxon>Ascomycota</taxon>
        <taxon>Pezizomycotina</taxon>
        <taxon>Eurotiomycetes</taxon>
        <taxon>Chaetothyriomycetidae</taxon>
        <taxon>Chaetothyriales</taxon>
        <taxon>Herpotrichiellaceae</taxon>
        <taxon>Exophiala</taxon>
    </lineage>
</organism>
<dbReference type="AlphaFoldDB" id="A0AAV9NS13"/>